<proteinExistence type="predicted"/>
<name>A0A2R6C9E5_9ARCH</name>
<sequence length="302" mass="33167">MNINLKLSPYTKDYLLDTKTGKAYYQPTDPALVLRVVFGINQSDTLPRVNLSKLSGASSSGSISPPPYWGLYKTVNLGLVNMLQGAVYSWGKNASDQVQNTPTPSQYSAVYSEVSINGGPLSQSSATLHSVTTTEQLPMASTFNPNGPENYDVYMQGTWYDYIYHQYERGFFNGQVKEVFEMGQSGNWYKYDNWATSTSDYSFSYFENFAIGDQNKNTIYVTLSQVGTQSQSFGVEATLSVGSSSTGGEFSGSFNIAGYSSLNSQTTGTTVVYQLTGYDYCGGFYLYRSGWVLGFSQGSKSC</sequence>
<organism evidence="1 2">
    <name type="scientific">Candidatus Marsarchaeota G2 archaeon BE_D</name>
    <dbReference type="NCBI Taxonomy" id="1978158"/>
    <lineage>
        <taxon>Archaea</taxon>
        <taxon>Candidatus Marsarchaeota</taxon>
        <taxon>Candidatus Marsarchaeota group 2</taxon>
    </lineage>
</organism>
<evidence type="ECO:0000313" key="1">
    <source>
        <dbReference type="EMBL" id="PSO07517.1"/>
    </source>
</evidence>
<dbReference type="AlphaFoldDB" id="A0A2R6C9E5"/>
<dbReference type="EMBL" id="NEXF01000236">
    <property type="protein sequence ID" value="PSO07517.1"/>
    <property type="molecule type" value="Genomic_DNA"/>
</dbReference>
<gene>
    <name evidence="1" type="ORF">B9Q04_10465</name>
</gene>
<reference evidence="1 2" key="1">
    <citation type="submission" date="2017-04" db="EMBL/GenBank/DDBJ databases">
        <title>Novel microbial lineages endemic to geothermal iron-oxide mats fill important gaps in the evolutionary history of Archaea.</title>
        <authorList>
            <person name="Jay Z.J."/>
            <person name="Beam J.P."/>
            <person name="Dlakic M."/>
            <person name="Rusch D.B."/>
            <person name="Kozubal M.A."/>
            <person name="Inskeep W.P."/>
        </authorList>
    </citation>
    <scope>NUCLEOTIDE SEQUENCE [LARGE SCALE GENOMIC DNA]</scope>
    <source>
        <strain evidence="1">BE_D</strain>
    </source>
</reference>
<comment type="caution">
    <text evidence="1">The sequence shown here is derived from an EMBL/GenBank/DDBJ whole genome shotgun (WGS) entry which is preliminary data.</text>
</comment>
<dbReference type="Proteomes" id="UP000242015">
    <property type="component" value="Unassembled WGS sequence"/>
</dbReference>
<protein>
    <submittedName>
        <fullName evidence="1">Uncharacterized protein</fullName>
    </submittedName>
</protein>
<evidence type="ECO:0000313" key="2">
    <source>
        <dbReference type="Proteomes" id="UP000242015"/>
    </source>
</evidence>
<accession>A0A2R6C9E5</accession>